<dbReference type="Pfam" id="PF02624">
    <property type="entry name" value="YcaO"/>
    <property type="match status" value="1"/>
</dbReference>
<sequence>MHEGALGECGAPPGPLIVVLMRPDLLALIPVHGTDGAELDLLSRCGDAFAAFPASQRRWSASAVLEVRLLAAVHAVAAQMAAGELARGDVSLYLNGHFEHKALAAASIAAPAALAAPDESCRNPIRDPGGILRAFGTASVLDLSLDRSPDQESYYCYSRHTRLLGIGRGTTDRQMMLGAVLEYLERWAASSLPESAVHGAWRDFPGRALRPAHVLGLSEDVCAAAFPDFTEVRRMPWLPCTLEHSGEEALIPVQMVNYLLPTDVPVGFNTNSSGCALGNCRDEAALFAALEVIERDALLLTWYSKSAPPRIVLDSISDQTTRELLMLLDLCGYEVRCFDVTVEFEVPSVMAVLLGREAGNLAVFVTAASHPSPVLALRSALAEAKSLIRTAERNFRRRQAALAAAQADHSVLGEDNQLLYYAHREHLHHFDFLLAAQESLGYDDYLATYPFAAQRPAEAYRALKERMRALGYPLLVCDNTVPMMRPFGLSSVRAFIPGTINMVFGDHPIHLPQGRLARAAASRPWVRDVPVPVHPQLHPLG</sequence>
<organism evidence="2 3">
    <name type="scientific">Massilia consociata</name>
    <dbReference type="NCBI Taxonomy" id="760117"/>
    <lineage>
        <taxon>Bacteria</taxon>
        <taxon>Pseudomonadati</taxon>
        <taxon>Pseudomonadota</taxon>
        <taxon>Betaproteobacteria</taxon>
        <taxon>Burkholderiales</taxon>
        <taxon>Oxalobacteraceae</taxon>
        <taxon>Telluria group</taxon>
        <taxon>Massilia</taxon>
    </lineage>
</organism>
<name>A0ABV6FFD6_9BURK</name>
<protein>
    <submittedName>
        <fullName evidence="2">YcaO-like family protein</fullName>
    </submittedName>
</protein>
<dbReference type="PANTHER" id="PTHR37809">
    <property type="entry name" value="RIBOSOMAL PROTEIN S12 METHYLTHIOTRANSFERASE ACCESSORY FACTOR YCAO"/>
    <property type="match status" value="1"/>
</dbReference>
<evidence type="ECO:0000259" key="1">
    <source>
        <dbReference type="PROSITE" id="PS51664"/>
    </source>
</evidence>
<dbReference type="InterPro" id="IPR003776">
    <property type="entry name" value="YcaO-like_dom"/>
</dbReference>
<feature type="domain" description="YcaO" evidence="1">
    <location>
        <begin position="167"/>
        <end position="541"/>
    </location>
</feature>
<dbReference type="RefSeq" id="WP_379679011.1">
    <property type="nucleotide sequence ID" value="NZ_JBHLWP010000010.1"/>
</dbReference>
<keyword evidence="3" id="KW-1185">Reference proteome</keyword>
<comment type="caution">
    <text evidence="2">The sequence shown here is derived from an EMBL/GenBank/DDBJ whole genome shotgun (WGS) entry which is preliminary data.</text>
</comment>
<dbReference type="PROSITE" id="PS51664">
    <property type="entry name" value="YCAO"/>
    <property type="match status" value="1"/>
</dbReference>
<dbReference type="EMBL" id="JBHLWP010000010">
    <property type="protein sequence ID" value="MFC0252244.1"/>
    <property type="molecule type" value="Genomic_DNA"/>
</dbReference>
<gene>
    <name evidence="2" type="ORF">ACFFJK_10115</name>
</gene>
<reference evidence="2 3" key="1">
    <citation type="submission" date="2024-09" db="EMBL/GenBank/DDBJ databases">
        <authorList>
            <person name="Sun Q."/>
            <person name="Mori K."/>
        </authorList>
    </citation>
    <scope>NUCLEOTIDE SEQUENCE [LARGE SCALE GENOMIC DNA]</scope>
    <source>
        <strain evidence="2 3">CCM 7792</strain>
    </source>
</reference>
<evidence type="ECO:0000313" key="2">
    <source>
        <dbReference type="EMBL" id="MFC0252244.1"/>
    </source>
</evidence>
<dbReference type="Gene3D" id="3.30.1330.230">
    <property type="match status" value="1"/>
</dbReference>
<dbReference type="Proteomes" id="UP001589773">
    <property type="component" value="Unassembled WGS sequence"/>
</dbReference>
<evidence type="ECO:0000313" key="3">
    <source>
        <dbReference type="Proteomes" id="UP001589773"/>
    </source>
</evidence>
<accession>A0ABV6FFD6</accession>
<dbReference type="PANTHER" id="PTHR37809:SF1">
    <property type="entry name" value="RIBOSOMAL PROTEIN S12 METHYLTHIOTRANSFERASE ACCESSORY FACTOR YCAO"/>
    <property type="match status" value="1"/>
</dbReference>
<proteinExistence type="predicted"/>